<sequence length="57" mass="6214">MKAAFSSFLSTNSNKEFLLCVAIPAQKEHAVKLKMVLTSRVPRLSTQYVGSIQPSGC</sequence>
<organism evidence="1">
    <name type="scientific">Caudovirales sp. ctCVG11</name>
    <dbReference type="NCBI Taxonomy" id="2825759"/>
    <lineage>
        <taxon>Viruses</taxon>
        <taxon>Duplodnaviria</taxon>
        <taxon>Heunggongvirae</taxon>
        <taxon>Uroviricota</taxon>
        <taxon>Caudoviricetes</taxon>
    </lineage>
</organism>
<accession>A0A8S5UAK7</accession>
<protein>
    <submittedName>
        <fullName evidence="1">Uncharacterized protein</fullName>
    </submittedName>
</protein>
<name>A0A8S5UAK7_9CAUD</name>
<evidence type="ECO:0000313" key="1">
    <source>
        <dbReference type="EMBL" id="DAF91519.1"/>
    </source>
</evidence>
<dbReference type="EMBL" id="BK016055">
    <property type="protein sequence ID" value="DAF91519.1"/>
    <property type="molecule type" value="Genomic_DNA"/>
</dbReference>
<reference evidence="1" key="1">
    <citation type="journal article" date="2021" name="Proc. Natl. Acad. Sci. U.S.A.">
        <title>A Catalog of Tens of Thousands of Viruses from Human Metagenomes Reveals Hidden Associations with Chronic Diseases.</title>
        <authorList>
            <person name="Tisza M.J."/>
            <person name="Buck C.B."/>
        </authorList>
    </citation>
    <scope>NUCLEOTIDE SEQUENCE</scope>
    <source>
        <strain evidence="1">CtCVG11</strain>
    </source>
</reference>
<proteinExistence type="predicted"/>